<reference evidence="2" key="2">
    <citation type="journal article" date="2021" name="Sci. Rep.">
        <title>The distribution of antibiotic resistance genes in chicken gut microbiota commensals.</title>
        <authorList>
            <person name="Juricova H."/>
            <person name="Matiasovicova J."/>
            <person name="Kubasova T."/>
            <person name="Cejkova D."/>
            <person name="Rychlik I."/>
        </authorList>
    </citation>
    <scope>NUCLEOTIDE SEQUENCE</scope>
    <source>
        <strain evidence="2">An836</strain>
    </source>
</reference>
<comment type="caution">
    <text evidence="2">The sequence shown here is derived from an EMBL/GenBank/DDBJ whole genome shotgun (WGS) entry which is preliminary data.</text>
</comment>
<evidence type="ECO:0000313" key="3">
    <source>
        <dbReference type="Proteomes" id="UP000718821"/>
    </source>
</evidence>
<dbReference type="RefSeq" id="WP_204469021.1">
    <property type="nucleotide sequence ID" value="NZ_JACLYU010000010.1"/>
</dbReference>
<keyword evidence="1" id="KW-1133">Transmembrane helix</keyword>
<dbReference type="Proteomes" id="UP000718821">
    <property type="component" value="Unassembled WGS sequence"/>
</dbReference>
<feature type="transmembrane region" description="Helical" evidence="1">
    <location>
        <begin position="37"/>
        <end position="70"/>
    </location>
</feature>
<reference evidence="2" key="1">
    <citation type="submission" date="2020-08" db="EMBL/GenBank/DDBJ databases">
        <authorList>
            <person name="Cejkova D."/>
            <person name="Kubasova T."/>
            <person name="Jahodarova E."/>
            <person name="Rychlik I."/>
        </authorList>
    </citation>
    <scope>NUCLEOTIDE SEQUENCE</scope>
    <source>
        <strain evidence="2">An836</strain>
    </source>
</reference>
<dbReference type="AlphaFoldDB" id="A0A939BAI2"/>
<keyword evidence="3" id="KW-1185">Reference proteome</keyword>
<feature type="transmembrane region" description="Helical" evidence="1">
    <location>
        <begin position="122"/>
        <end position="139"/>
    </location>
</feature>
<evidence type="ECO:0000313" key="2">
    <source>
        <dbReference type="EMBL" id="MBM6699906.1"/>
    </source>
</evidence>
<sequence>MEDNRTAIIDSEDKRQYLGFIQDVIKRMAGNSASLKAWLAPILTLVFALGAVKTNVLLFVAGLIVTVAFWMMDAQYLHLERAYRRLYGKAVDGDTRLYDLDPSPYDNGVCDYLNALFSWSTAGYYLVLIVAGIGVCLFVI</sequence>
<dbReference type="EMBL" id="JACLYU010000010">
    <property type="protein sequence ID" value="MBM6699906.1"/>
    <property type="molecule type" value="Genomic_DNA"/>
</dbReference>
<keyword evidence="1" id="KW-0812">Transmembrane</keyword>
<gene>
    <name evidence="2" type="ORF">H7U32_06215</name>
</gene>
<protein>
    <submittedName>
        <fullName evidence="2">Uncharacterized protein</fullName>
    </submittedName>
</protein>
<proteinExistence type="predicted"/>
<keyword evidence="1" id="KW-0472">Membrane</keyword>
<organism evidence="2 3">
    <name type="scientific">Bifidobacterium pullorum subsp. saeculare</name>
    <dbReference type="NCBI Taxonomy" id="78257"/>
    <lineage>
        <taxon>Bacteria</taxon>
        <taxon>Bacillati</taxon>
        <taxon>Actinomycetota</taxon>
        <taxon>Actinomycetes</taxon>
        <taxon>Bifidobacteriales</taxon>
        <taxon>Bifidobacteriaceae</taxon>
        <taxon>Bifidobacterium</taxon>
    </lineage>
</organism>
<name>A0A939BAI2_9BIFI</name>
<evidence type="ECO:0000256" key="1">
    <source>
        <dbReference type="SAM" id="Phobius"/>
    </source>
</evidence>
<accession>A0A939BAI2</accession>